<reference evidence="2" key="1">
    <citation type="submission" date="2020-01" db="EMBL/GenBank/DDBJ databases">
        <title>Genome Sequencing of Three Apophysomyces-Like Fungal Strains Confirms a Novel Fungal Genus in the Mucoromycota with divergent Burkholderia-like Endosymbiotic Bacteria.</title>
        <authorList>
            <person name="Stajich J.E."/>
            <person name="Macias A.M."/>
            <person name="Carter-House D."/>
            <person name="Lovett B."/>
            <person name="Kasson L.R."/>
            <person name="Berry K."/>
            <person name="Grigoriev I."/>
            <person name="Chang Y."/>
            <person name="Spatafora J."/>
            <person name="Kasson M.T."/>
        </authorList>
    </citation>
    <scope>NUCLEOTIDE SEQUENCE</scope>
    <source>
        <strain evidence="2">NRRL A-21654</strain>
    </source>
</reference>
<dbReference type="OrthoDB" id="2340857at2759"/>
<feature type="chain" id="PRO_5034758211" evidence="1">
    <location>
        <begin position="23"/>
        <end position="288"/>
    </location>
</feature>
<dbReference type="EMBL" id="JABAYA010000045">
    <property type="protein sequence ID" value="KAF7728032.1"/>
    <property type="molecule type" value="Genomic_DNA"/>
</dbReference>
<dbReference type="AlphaFoldDB" id="A0A8H7BSX2"/>
<evidence type="ECO:0000256" key="1">
    <source>
        <dbReference type="SAM" id="SignalP"/>
    </source>
</evidence>
<sequence>MKFSLAATSALLLTAFASLAKADEYADAMKQWCSGLAVTTPTNQTVVVVGQNAEITVTRAPGDQHEKTITGLDLYSVSQDGQAKYIQNVWHGEHKLETSSSINDTIPTGSSAGLYYYRVWVTNMLNGMHGPDCIETSSTFKVSTAAHQNADGFTYYAENLDDITFYHPEHMKGCFGLSVDQPKAGSTYKLGDHISVVANRDKSSQTESLLKVELYKATEGNKAEYVSTVWEGSERFIDAFSLKDHLSFPQDQIDGNAEYYYVLEVSSNKVKDETCRFHSGAFKIEKAN</sequence>
<feature type="signal peptide" evidence="1">
    <location>
        <begin position="1"/>
        <end position="22"/>
    </location>
</feature>
<name>A0A8H7BSX2_9FUNG</name>
<organism evidence="2 3">
    <name type="scientific">Apophysomyces ossiformis</name>
    <dbReference type="NCBI Taxonomy" id="679940"/>
    <lineage>
        <taxon>Eukaryota</taxon>
        <taxon>Fungi</taxon>
        <taxon>Fungi incertae sedis</taxon>
        <taxon>Mucoromycota</taxon>
        <taxon>Mucoromycotina</taxon>
        <taxon>Mucoromycetes</taxon>
        <taxon>Mucorales</taxon>
        <taxon>Mucorineae</taxon>
        <taxon>Mucoraceae</taxon>
        <taxon>Apophysomyces</taxon>
    </lineage>
</organism>
<comment type="caution">
    <text evidence="2">The sequence shown here is derived from an EMBL/GenBank/DDBJ whole genome shotgun (WGS) entry which is preliminary data.</text>
</comment>
<evidence type="ECO:0000313" key="2">
    <source>
        <dbReference type="EMBL" id="KAF7728032.1"/>
    </source>
</evidence>
<dbReference type="Proteomes" id="UP000605846">
    <property type="component" value="Unassembled WGS sequence"/>
</dbReference>
<protein>
    <submittedName>
        <fullName evidence="2">Uncharacterized protein</fullName>
    </submittedName>
</protein>
<gene>
    <name evidence="2" type="ORF">EC973_006797</name>
</gene>
<proteinExistence type="predicted"/>
<evidence type="ECO:0000313" key="3">
    <source>
        <dbReference type="Proteomes" id="UP000605846"/>
    </source>
</evidence>
<accession>A0A8H7BSX2</accession>
<keyword evidence="3" id="KW-1185">Reference proteome</keyword>
<keyword evidence="1" id="KW-0732">Signal</keyword>